<name>A0ABP5B7R9_9ACTN</name>
<gene>
    <name evidence="2" type="ORF">GCM10009716_48040</name>
</gene>
<dbReference type="PROSITE" id="PS50943">
    <property type="entry name" value="HTH_CROC1"/>
    <property type="match status" value="1"/>
</dbReference>
<dbReference type="CDD" id="cd00093">
    <property type="entry name" value="HTH_XRE"/>
    <property type="match status" value="1"/>
</dbReference>
<comment type="caution">
    <text evidence="2">The sequence shown here is derived from an EMBL/GenBank/DDBJ whole genome shotgun (WGS) entry which is preliminary data.</text>
</comment>
<feature type="domain" description="HTH cro/C1-type" evidence="1">
    <location>
        <begin position="20"/>
        <end position="74"/>
    </location>
</feature>
<dbReference type="Pfam" id="PF19054">
    <property type="entry name" value="DUF5753"/>
    <property type="match status" value="1"/>
</dbReference>
<dbReference type="EMBL" id="BAAAMJ010000084">
    <property type="protein sequence ID" value="GAA1935407.1"/>
    <property type="molecule type" value="Genomic_DNA"/>
</dbReference>
<dbReference type="InterPro" id="IPR043917">
    <property type="entry name" value="DUF5753"/>
</dbReference>
<evidence type="ECO:0000313" key="3">
    <source>
        <dbReference type="Proteomes" id="UP001501303"/>
    </source>
</evidence>
<dbReference type="Pfam" id="PF13560">
    <property type="entry name" value="HTH_31"/>
    <property type="match status" value="1"/>
</dbReference>
<dbReference type="InterPro" id="IPR001387">
    <property type="entry name" value="Cro/C1-type_HTH"/>
</dbReference>
<proteinExistence type="predicted"/>
<accession>A0ABP5B7R9</accession>
<protein>
    <submittedName>
        <fullName evidence="2">Helix-turn-helix transcriptional regulator</fullName>
    </submittedName>
</protein>
<dbReference type="Gene3D" id="1.10.260.40">
    <property type="entry name" value="lambda repressor-like DNA-binding domains"/>
    <property type="match status" value="1"/>
</dbReference>
<dbReference type="SUPFAM" id="SSF47413">
    <property type="entry name" value="lambda repressor-like DNA-binding domains"/>
    <property type="match status" value="1"/>
</dbReference>
<reference evidence="3" key="1">
    <citation type="journal article" date="2019" name="Int. J. Syst. Evol. Microbiol.">
        <title>The Global Catalogue of Microorganisms (GCM) 10K type strain sequencing project: providing services to taxonomists for standard genome sequencing and annotation.</title>
        <authorList>
            <consortium name="The Broad Institute Genomics Platform"/>
            <consortium name="The Broad Institute Genome Sequencing Center for Infectious Disease"/>
            <person name="Wu L."/>
            <person name="Ma J."/>
        </authorList>
    </citation>
    <scope>NUCLEOTIDE SEQUENCE [LARGE SCALE GENOMIC DNA]</scope>
    <source>
        <strain evidence="3">JCM 13581</strain>
    </source>
</reference>
<keyword evidence="3" id="KW-1185">Reference proteome</keyword>
<dbReference type="InterPro" id="IPR010982">
    <property type="entry name" value="Lambda_DNA-bd_dom_sf"/>
</dbReference>
<dbReference type="Proteomes" id="UP001501303">
    <property type="component" value="Unassembled WGS sequence"/>
</dbReference>
<dbReference type="RefSeq" id="WP_344266696.1">
    <property type="nucleotide sequence ID" value="NZ_BAAAMJ010000084.1"/>
</dbReference>
<sequence>MSVDVNTNAIFAMRDVGEELQRLRRRAGLRQDDAAAKLQVTRYTVSKFERGRSFPTERQLGLLLGLYDASTDERASLEAKIEQGKSYGRAWWEEQRFRRVFHGDSYRYFYVEDAAERLASHSGTYVPGLLQTREYVEAIAAFGKRNESAEDRHVFIESRTKRQAILTRRNPVVLDALCLEAAVRAVVGGAPVMHRQIQHLITMATRPNITLRIIPHSAGAPSISSAPFTIVDFPGTVNRSVVSQEKMTGEMLHDDPAEVRQARRRFQDLAEHALTPEKTIQFLQAMEKEAP</sequence>
<dbReference type="SMART" id="SM00530">
    <property type="entry name" value="HTH_XRE"/>
    <property type="match status" value="1"/>
</dbReference>
<evidence type="ECO:0000313" key="2">
    <source>
        <dbReference type="EMBL" id="GAA1935407.1"/>
    </source>
</evidence>
<organism evidence="2 3">
    <name type="scientific">Streptomyces sodiiphilus</name>
    <dbReference type="NCBI Taxonomy" id="226217"/>
    <lineage>
        <taxon>Bacteria</taxon>
        <taxon>Bacillati</taxon>
        <taxon>Actinomycetota</taxon>
        <taxon>Actinomycetes</taxon>
        <taxon>Kitasatosporales</taxon>
        <taxon>Streptomycetaceae</taxon>
        <taxon>Streptomyces</taxon>
    </lineage>
</organism>
<evidence type="ECO:0000259" key="1">
    <source>
        <dbReference type="PROSITE" id="PS50943"/>
    </source>
</evidence>